<dbReference type="EMBL" id="LKAJ01000002">
    <property type="protein sequence ID" value="KRG22109.1"/>
    <property type="molecule type" value="Genomic_DNA"/>
</dbReference>
<name>A0A0Q9YMU1_9GAMM</name>
<accession>A0A0Q9YMU1</accession>
<keyword evidence="1" id="KW-1133">Transmembrane helix</keyword>
<dbReference type="Proteomes" id="UP000051497">
    <property type="component" value="Unassembled WGS sequence"/>
</dbReference>
<evidence type="ECO:0000256" key="1">
    <source>
        <dbReference type="SAM" id="Phobius"/>
    </source>
</evidence>
<protein>
    <submittedName>
        <fullName evidence="2">Uncharacterized protein</fullName>
    </submittedName>
</protein>
<keyword evidence="1" id="KW-0812">Transmembrane</keyword>
<feature type="transmembrane region" description="Helical" evidence="1">
    <location>
        <begin position="47"/>
        <end position="68"/>
    </location>
</feature>
<feature type="transmembrane region" description="Helical" evidence="1">
    <location>
        <begin position="21"/>
        <end position="41"/>
    </location>
</feature>
<sequence length="158" mass="18096">MQYNHYSTEISNELGNKLVKQVIWGIALIGCAAFLCAMTNLFDTVLIIEIATTTSALLVSTVCLLHLYQEHRIWQRQELRLIKALLKQIQQQYTHLPPLCFMEGILLQALDTAGIKEQRIQILKKYKAQQSALDVFVKYCQQQHADLVALTHLGLSWE</sequence>
<reference evidence="3" key="2">
    <citation type="journal article" date="2016" name="Genome Announc.">
        <title>Draft Genome Sequences of Two Novel Amoeba-Resistant Intranuclear Bacteria, 'Candidatus Berkiella cookevillensis' and 'Candidatus Berkiella aquae'.</title>
        <authorList>
            <person name="Mehari Y.T."/>
            <person name="Arivett B.A."/>
            <person name="Farone A.L."/>
            <person name="Gunderson J.H."/>
            <person name="Farone M.B."/>
        </authorList>
    </citation>
    <scope>NUCLEOTIDE SEQUENCE</scope>
    <source>
        <strain evidence="3">HT99</strain>
    </source>
</reference>
<dbReference type="EMBL" id="LKAJ02000001">
    <property type="protein sequence ID" value="MCS5712688.1"/>
    <property type="molecule type" value="Genomic_DNA"/>
</dbReference>
<reference evidence="2" key="1">
    <citation type="submission" date="2015-09" db="EMBL/GenBank/DDBJ databases">
        <title>Draft Genome Sequences of Two Novel Amoeba-resistant Intranuclear Bacteria, Candidatus Berkiella cookevillensis and Candidatus Berkiella aquae.</title>
        <authorList>
            <person name="Mehari Y.T."/>
            <person name="Arivett B.A."/>
            <person name="Farone A.L."/>
            <person name="Gunderson J.H."/>
            <person name="Farone M.B."/>
        </authorList>
    </citation>
    <scope>NUCLEOTIDE SEQUENCE [LARGE SCALE GENOMIC DNA]</scope>
    <source>
        <strain evidence="2">HT99</strain>
    </source>
</reference>
<keyword evidence="1" id="KW-0472">Membrane</keyword>
<gene>
    <name evidence="2" type="ORF">HT99x_00526</name>
    <name evidence="3" type="ORF">HT99x_014710</name>
</gene>
<comment type="caution">
    <text evidence="2">The sequence shown here is derived from an EMBL/GenBank/DDBJ whole genome shotgun (WGS) entry which is preliminary data.</text>
</comment>
<reference evidence="3" key="3">
    <citation type="submission" date="2021-06" db="EMBL/GenBank/DDBJ databases">
        <title>Genomic Description and Analysis of Intracellular Bacteria, Candidatus Berkiella cookevillensis and Candidatus Berkiella aquae.</title>
        <authorList>
            <person name="Kidane D.T."/>
            <person name="Mehari Y.T."/>
            <person name="Rice F.C."/>
            <person name="Arivett B.A."/>
            <person name="Farone A.L."/>
            <person name="Berk S.G."/>
            <person name="Farone M.B."/>
        </authorList>
    </citation>
    <scope>NUCLEOTIDE SEQUENCE</scope>
    <source>
        <strain evidence="3">HT99</strain>
    </source>
</reference>
<proteinExistence type="predicted"/>
<evidence type="ECO:0000313" key="3">
    <source>
        <dbReference type="EMBL" id="MCS5712688.1"/>
    </source>
</evidence>
<evidence type="ECO:0000313" key="4">
    <source>
        <dbReference type="Proteomes" id="UP000051497"/>
    </source>
</evidence>
<dbReference type="AlphaFoldDB" id="A0A0Q9YMU1"/>
<organism evidence="2">
    <name type="scientific">Candidatus Berkiella aquae</name>
    <dbReference type="NCBI Taxonomy" id="295108"/>
    <lineage>
        <taxon>Bacteria</taxon>
        <taxon>Pseudomonadati</taxon>
        <taxon>Pseudomonadota</taxon>
        <taxon>Gammaproteobacteria</taxon>
        <taxon>Candidatus Berkiellales</taxon>
        <taxon>Candidatus Berkiellaceae</taxon>
        <taxon>Candidatus Berkiella</taxon>
    </lineage>
</organism>
<dbReference type="RefSeq" id="WP_075065171.1">
    <property type="nucleotide sequence ID" value="NZ_LKAJ02000001.1"/>
</dbReference>
<keyword evidence="4" id="KW-1185">Reference proteome</keyword>
<evidence type="ECO:0000313" key="2">
    <source>
        <dbReference type="EMBL" id="KRG22109.1"/>
    </source>
</evidence>